<dbReference type="AlphaFoldDB" id="A0A1X7L753"/>
<evidence type="ECO:0000313" key="2">
    <source>
        <dbReference type="Proteomes" id="UP000193244"/>
    </source>
</evidence>
<dbReference type="Gene3D" id="2.40.30.100">
    <property type="entry name" value="AF2212/PG0164-like"/>
    <property type="match status" value="1"/>
</dbReference>
<dbReference type="InterPro" id="IPR037079">
    <property type="entry name" value="AF2212/PG0164-like_sf"/>
</dbReference>
<gene>
    <name evidence="1" type="ORF">SAMN06296010_3373</name>
</gene>
<dbReference type="STRING" id="150121.SAMN06296010_3373"/>
<sequence>MKFVTTVVIDGNNTGIEVPSEVMSALGPEKRIPVVVTIGSHSYRSSVAAYKGRLMISLSAANRAQANVAGGDEVEVEVERDTAPRTVTVPADLARALIDDPESKARFDALSYTNQNRIVLSIESAKTESTRLRRVDAALAELR</sequence>
<reference evidence="2" key="1">
    <citation type="submission" date="2017-04" db="EMBL/GenBank/DDBJ databases">
        <authorList>
            <person name="Varghese N."/>
            <person name="Submissions S."/>
        </authorList>
    </citation>
    <scope>NUCLEOTIDE SEQUENCE [LARGE SCALE GENOMIC DNA]</scope>
    <source>
        <strain evidence="2">VKM Ac-2510</strain>
    </source>
</reference>
<dbReference type="InterPro" id="IPR015018">
    <property type="entry name" value="DUF1905"/>
</dbReference>
<dbReference type="Pfam" id="PF13376">
    <property type="entry name" value="OmdA"/>
    <property type="match status" value="1"/>
</dbReference>
<organism evidence="1 2">
    <name type="scientific">Agreia pratensis</name>
    <dbReference type="NCBI Taxonomy" id="150121"/>
    <lineage>
        <taxon>Bacteria</taxon>
        <taxon>Bacillati</taxon>
        <taxon>Actinomycetota</taxon>
        <taxon>Actinomycetes</taxon>
        <taxon>Micrococcales</taxon>
        <taxon>Microbacteriaceae</taxon>
        <taxon>Agreia</taxon>
    </lineage>
</organism>
<protein>
    <recommendedName>
        <fullName evidence="3">Bacteriocin-protection, YdeI or OmpD-Associated</fullName>
    </recommendedName>
</protein>
<evidence type="ECO:0008006" key="3">
    <source>
        <dbReference type="Google" id="ProtNLM"/>
    </source>
</evidence>
<dbReference type="RefSeq" id="WP_085488204.1">
    <property type="nucleotide sequence ID" value="NZ_FXAY01000008.1"/>
</dbReference>
<name>A0A1X7L753_9MICO</name>
<keyword evidence="2" id="KW-1185">Reference proteome</keyword>
<evidence type="ECO:0000313" key="1">
    <source>
        <dbReference type="EMBL" id="SMG49243.1"/>
    </source>
</evidence>
<dbReference type="Pfam" id="PF08922">
    <property type="entry name" value="DUF1905"/>
    <property type="match status" value="1"/>
</dbReference>
<accession>A0A1X7L753</accession>
<dbReference type="Proteomes" id="UP000193244">
    <property type="component" value="Unassembled WGS sequence"/>
</dbReference>
<proteinExistence type="predicted"/>
<dbReference type="OrthoDB" id="2604865at2"/>
<dbReference type="EMBL" id="FXAY01000008">
    <property type="protein sequence ID" value="SMG49243.1"/>
    <property type="molecule type" value="Genomic_DNA"/>
</dbReference>
<dbReference type="SUPFAM" id="SSF141694">
    <property type="entry name" value="AF2212/PG0164-like"/>
    <property type="match status" value="1"/>
</dbReference>